<keyword evidence="2" id="KW-1185">Reference proteome</keyword>
<evidence type="ECO:0000313" key="2">
    <source>
        <dbReference type="Proteomes" id="UP001058074"/>
    </source>
</evidence>
<organism evidence="1 2">
    <name type="scientific">Inconstantimicrobium mannanitabidum</name>
    <dbReference type="NCBI Taxonomy" id="1604901"/>
    <lineage>
        <taxon>Bacteria</taxon>
        <taxon>Bacillati</taxon>
        <taxon>Bacillota</taxon>
        <taxon>Clostridia</taxon>
        <taxon>Eubacteriales</taxon>
        <taxon>Clostridiaceae</taxon>
        <taxon>Inconstantimicrobium</taxon>
    </lineage>
</organism>
<gene>
    <name evidence="1" type="ORF">rsdtw13_34140</name>
</gene>
<comment type="caution">
    <text evidence="1">The sequence shown here is derived from an EMBL/GenBank/DDBJ whole genome shotgun (WGS) entry which is preliminary data.</text>
</comment>
<accession>A0ACB5RGD8</accession>
<proteinExistence type="predicted"/>
<reference evidence="1" key="1">
    <citation type="journal article" date="2025" name="Int. J. Syst. Evol. Microbiol.">
        <title>Inconstantimicrobium mannanitabidum sp. nov., a novel member of the family Clostridiaceae isolated from anoxic soil under the treatment of reductive soil disinfestation.</title>
        <authorList>
            <person name="Ueki A."/>
            <person name="Tonouchi A."/>
            <person name="Honma S."/>
            <person name="Kaku N."/>
            <person name="Ueki K."/>
        </authorList>
    </citation>
    <scope>NUCLEOTIDE SEQUENCE</scope>
    <source>
        <strain evidence="1">TW13</strain>
    </source>
</reference>
<sequence length="146" mass="16842">MSEIIKITEEQIIECTDLYINVFNAAPWNDNWTVETARRRLNDMYIAPNFEGLAYVEAGKVKAAVFGNYEQFYDGIHYNLREFFVSNEMQGMGIGSRLIAELERALKKIGITTIYLFTSKGNKTSEFYLNNNYSEWDGMAMMGKDI</sequence>
<dbReference type="Proteomes" id="UP001058074">
    <property type="component" value="Unassembled WGS sequence"/>
</dbReference>
<name>A0ACB5RGD8_9CLOT</name>
<dbReference type="EMBL" id="BROD01000001">
    <property type="protein sequence ID" value="GKX68156.1"/>
    <property type="molecule type" value="Genomic_DNA"/>
</dbReference>
<evidence type="ECO:0000313" key="1">
    <source>
        <dbReference type="EMBL" id="GKX68156.1"/>
    </source>
</evidence>
<protein>
    <submittedName>
        <fullName evidence="1">N-acetyltransferase</fullName>
    </submittedName>
</protein>